<evidence type="ECO:0000256" key="1">
    <source>
        <dbReference type="ARBA" id="ARBA00006219"/>
    </source>
</evidence>
<comment type="similarity">
    <text evidence="1 7">Belongs to the aminoglycoside phosphotransferase family.</text>
</comment>
<organism evidence="11 12">
    <name type="scientific">Lactococcus cremoris subsp. tructae</name>
    <dbReference type="NCBI Taxonomy" id="542833"/>
    <lineage>
        <taxon>Bacteria</taxon>
        <taxon>Bacillati</taxon>
        <taxon>Bacillota</taxon>
        <taxon>Bacilli</taxon>
        <taxon>Lactobacillales</taxon>
        <taxon>Streptococcaceae</taxon>
        <taxon>Lactococcus</taxon>
    </lineage>
</organism>
<name>A0A2A5SPJ0_LACLC</name>
<dbReference type="InterPro" id="IPR024165">
    <property type="entry name" value="Kan/Strep_kinase"/>
</dbReference>
<evidence type="ECO:0000256" key="4">
    <source>
        <dbReference type="ARBA" id="ARBA00022777"/>
    </source>
</evidence>
<gene>
    <name evidence="11" type="ORF">RU92_GL001194</name>
</gene>
<dbReference type="GO" id="GO:0046677">
    <property type="term" value="P:response to antibiotic"/>
    <property type="evidence" value="ECO:0007669"/>
    <property type="project" value="UniProtKB-KW"/>
</dbReference>
<keyword evidence="4 7" id="KW-0418">Kinase</keyword>
<keyword evidence="2 7" id="KW-0808">Transferase</keyword>
<dbReference type="GO" id="GO:0046872">
    <property type="term" value="F:metal ion binding"/>
    <property type="evidence" value="ECO:0007669"/>
    <property type="project" value="UniProtKB-KW"/>
</dbReference>
<dbReference type="CDD" id="cd05150">
    <property type="entry name" value="APH"/>
    <property type="match status" value="1"/>
</dbReference>
<keyword evidence="6 7" id="KW-0046">Antibiotic resistance</keyword>
<accession>A0A2A5SPJ0</accession>
<keyword evidence="5 7" id="KW-0067">ATP-binding</keyword>
<reference evidence="11 12" key="1">
    <citation type="submission" date="2014-12" db="EMBL/GenBank/DDBJ databases">
        <title>Draft genome sequences of 10 type strains of Lactococcus.</title>
        <authorList>
            <person name="Sun Z."/>
            <person name="Zhong Z."/>
            <person name="Liu W."/>
            <person name="Zhang W."/>
            <person name="Zhang H."/>
        </authorList>
    </citation>
    <scope>NUCLEOTIDE SEQUENCE [LARGE SCALE GENOMIC DNA]</scope>
    <source>
        <strain evidence="11 12">DSM 21502</strain>
    </source>
</reference>
<proteinExistence type="inferred from homology"/>
<evidence type="ECO:0000256" key="5">
    <source>
        <dbReference type="ARBA" id="ARBA00022840"/>
    </source>
</evidence>
<keyword evidence="3 7" id="KW-0547">Nucleotide-binding</keyword>
<feature type="binding site" evidence="9">
    <location>
        <position position="191"/>
    </location>
    <ligand>
        <name>Mg(2+)</name>
        <dbReference type="ChEBI" id="CHEBI:18420"/>
    </ligand>
</feature>
<dbReference type="InterPro" id="IPR011009">
    <property type="entry name" value="Kinase-like_dom_sf"/>
</dbReference>
<evidence type="ECO:0000259" key="10">
    <source>
        <dbReference type="Pfam" id="PF01636"/>
    </source>
</evidence>
<dbReference type="Gene3D" id="3.90.1200.10">
    <property type="match status" value="1"/>
</dbReference>
<comment type="caution">
    <text evidence="11">The sequence shown here is derived from an EMBL/GenBank/DDBJ whole genome shotgun (WGS) entry which is preliminary data.</text>
</comment>
<evidence type="ECO:0000256" key="9">
    <source>
        <dbReference type="PIRSR" id="PIRSR000706-2"/>
    </source>
</evidence>
<dbReference type="GO" id="GO:0016301">
    <property type="term" value="F:kinase activity"/>
    <property type="evidence" value="ECO:0007669"/>
    <property type="project" value="UniProtKB-KW"/>
</dbReference>
<dbReference type="GO" id="GO:0005524">
    <property type="term" value="F:ATP binding"/>
    <property type="evidence" value="ECO:0007669"/>
    <property type="project" value="UniProtKB-KW"/>
</dbReference>
<dbReference type="EMBL" id="JXKC01000018">
    <property type="protein sequence ID" value="PCS15866.1"/>
    <property type="molecule type" value="Genomic_DNA"/>
</dbReference>
<feature type="domain" description="Aminoglycoside phosphotransferase" evidence="10">
    <location>
        <begin position="36"/>
        <end position="242"/>
    </location>
</feature>
<keyword evidence="9" id="KW-0479">Metal-binding</keyword>
<dbReference type="AlphaFoldDB" id="A0A2A5SPJ0"/>
<dbReference type="GO" id="GO:0016773">
    <property type="term" value="F:phosphotransferase activity, alcohol group as acceptor"/>
    <property type="evidence" value="ECO:0007669"/>
    <property type="project" value="InterPro"/>
</dbReference>
<dbReference type="RefSeq" id="WP_096816632.1">
    <property type="nucleotide sequence ID" value="NZ_JXKC01000018.1"/>
</dbReference>
<protein>
    <submittedName>
        <fullName evidence="11">Aminoglycoside 3-phosphotransferase</fullName>
    </submittedName>
</protein>
<dbReference type="Proteomes" id="UP000218711">
    <property type="component" value="Unassembled WGS sequence"/>
</dbReference>
<feature type="active site" description="Proton acceptor" evidence="8">
    <location>
        <position position="186"/>
    </location>
</feature>
<evidence type="ECO:0000256" key="2">
    <source>
        <dbReference type="ARBA" id="ARBA00022679"/>
    </source>
</evidence>
<feature type="binding site" evidence="9">
    <location>
        <position position="204"/>
    </location>
    <ligand>
        <name>Mg(2+)</name>
        <dbReference type="ChEBI" id="CHEBI:18420"/>
    </ligand>
</feature>
<keyword evidence="9" id="KW-0460">Magnesium</keyword>
<evidence type="ECO:0000313" key="11">
    <source>
        <dbReference type="EMBL" id="PCS15866.1"/>
    </source>
</evidence>
<dbReference type="PIRSF" id="PIRSF000706">
    <property type="entry name" value="Kanamycin_kin"/>
    <property type="match status" value="1"/>
</dbReference>
<dbReference type="Pfam" id="PF01636">
    <property type="entry name" value="APH"/>
    <property type="match status" value="1"/>
</dbReference>
<evidence type="ECO:0000256" key="8">
    <source>
        <dbReference type="PIRSR" id="PIRSR000706-1"/>
    </source>
</evidence>
<dbReference type="InterPro" id="IPR002575">
    <property type="entry name" value="Aminoglycoside_PTrfase"/>
</dbReference>
<sequence>MRLKPITIDIEKFPYSLQNYLKDAKIYDSSSSPEAQVLFIDKSDGYFLKIAPKGTLKREAEMTRYFQEKRLGLGYIVYLSEQSQDFLLKVKIHGEDYTARQYLDNPKRLCESLAENLRFLHAQSFENCPILNHSERYLGRIEENARLGKANLEFVESYGILTADEAYQFVQANKQLLKNDTLLHGDYCLPNVILDDWQFKGFIDLDCAGVGNRHIDLFWGAWTLKFNLGTDRYRERFFDAYGREKIDDELLKLVACCEVFG</sequence>
<dbReference type="SUPFAM" id="SSF56112">
    <property type="entry name" value="Protein kinase-like (PK-like)"/>
    <property type="match status" value="1"/>
</dbReference>
<evidence type="ECO:0000256" key="7">
    <source>
        <dbReference type="PIRNR" id="PIRNR000706"/>
    </source>
</evidence>
<evidence type="ECO:0000256" key="3">
    <source>
        <dbReference type="ARBA" id="ARBA00022741"/>
    </source>
</evidence>
<evidence type="ECO:0000313" key="12">
    <source>
        <dbReference type="Proteomes" id="UP000218711"/>
    </source>
</evidence>
<evidence type="ECO:0000256" key="6">
    <source>
        <dbReference type="ARBA" id="ARBA00023251"/>
    </source>
</evidence>